<evidence type="ECO:0000256" key="1">
    <source>
        <dbReference type="SAM" id="MobiDB-lite"/>
    </source>
</evidence>
<feature type="region of interest" description="Disordered" evidence="1">
    <location>
        <begin position="16"/>
        <end position="40"/>
    </location>
</feature>
<dbReference type="Proteomes" id="UP001501624">
    <property type="component" value="Unassembled WGS sequence"/>
</dbReference>
<protein>
    <submittedName>
        <fullName evidence="2">Uncharacterized protein</fullName>
    </submittedName>
</protein>
<accession>A0ABP7IEA7</accession>
<organism evidence="2 3">
    <name type="scientific">Amycolatopsis tucumanensis</name>
    <dbReference type="NCBI Taxonomy" id="401106"/>
    <lineage>
        <taxon>Bacteria</taxon>
        <taxon>Bacillati</taxon>
        <taxon>Actinomycetota</taxon>
        <taxon>Actinomycetes</taxon>
        <taxon>Pseudonocardiales</taxon>
        <taxon>Pseudonocardiaceae</taxon>
        <taxon>Amycolatopsis</taxon>
    </lineage>
</organism>
<dbReference type="EMBL" id="BAABCM010000004">
    <property type="protein sequence ID" value="GAA3816289.1"/>
    <property type="molecule type" value="Genomic_DNA"/>
</dbReference>
<sequence length="66" mass="6963">MNGVPAEVAQEIPVLLQHGHLDSGPGQQDAEHHPGRAPANNAARHVFHADDANRSVRGLTDRLGVG</sequence>
<keyword evidence="3" id="KW-1185">Reference proteome</keyword>
<comment type="caution">
    <text evidence="2">The sequence shown here is derived from an EMBL/GenBank/DDBJ whole genome shotgun (WGS) entry which is preliminary data.</text>
</comment>
<evidence type="ECO:0000313" key="2">
    <source>
        <dbReference type="EMBL" id="GAA3816289.1"/>
    </source>
</evidence>
<evidence type="ECO:0000313" key="3">
    <source>
        <dbReference type="Proteomes" id="UP001501624"/>
    </source>
</evidence>
<reference evidence="3" key="1">
    <citation type="journal article" date="2019" name="Int. J. Syst. Evol. Microbiol.">
        <title>The Global Catalogue of Microorganisms (GCM) 10K type strain sequencing project: providing services to taxonomists for standard genome sequencing and annotation.</title>
        <authorList>
            <consortium name="The Broad Institute Genomics Platform"/>
            <consortium name="The Broad Institute Genome Sequencing Center for Infectious Disease"/>
            <person name="Wu L."/>
            <person name="Ma J."/>
        </authorList>
    </citation>
    <scope>NUCLEOTIDE SEQUENCE [LARGE SCALE GENOMIC DNA]</scope>
    <source>
        <strain evidence="3">JCM 17017</strain>
    </source>
</reference>
<proteinExistence type="predicted"/>
<gene>
    <name evidence="2" type="ORF">GCM10022380_38250</name>
</gene>
<name>A0ABP7IEA7_9PSEU</name>